<evidence type="ECO:0000313" key="2">
    <source>
        <dbReference type="Proteomes" id="UP000054024"/>
    </source>
</evidence>
<dbReference type="InterPro" id="IPR019734">
    <property type="entry name" value="TPR_rpt"/>
</dbReference>
<dbReference type="Proteomes" id="UP000054024">
    <property type="component" value="Unassembled WGS sequence"/>
</dbReference>
<evidence type="ECO:0000313" key="1">
    <source>
        <dbReference type="EMBL" id="KUM70790.1"/>
    </source>
</evidence>
<dbReference type="SMART" id="SM00028">
    <property type="entry name" value="TPR"/>
    <property type="match status" value="3"/>
</dbReference>
<evidence type="ECO:0008006" key="3">
    <source>
        <dbReference type="Google" id="ProtNLM"/>
    </source>
</evidence>
<protein>
    <recommendedName>
        <fullName evidence="3">MalT-like TPR region domain-containing protein</fullName>
    </recommendedName>
</protein>
<dbReference type="SUPFAM" id="SSF48452">
    <property type="entry name" value="TPR-like"/>
    <property type="match status" value="1"/>
</dbReference>
<dbReference type="RefSeq" id="WP_062155224.1">
    <property type="nucleotide sequence ID" value="NZ_KQ947992.1"/>
</dbReference>
<comment type="caution">
    <text evidence="1">The sequence shown here is derived from an EMBL/GenBank/DDBJ whole genome shotgun (WGS) entry which is preliminary data.</text>
</comment>
<dbReference type="STRING" id="146536.AQI70_29050"/>
<dbReference type="Gene3D" id="1.25.40.10">
    <property type="entry name" value="Tetratricopeptide repeat domain"/>
    <property type="match status" value="1"/>
</dbReference>
<organism evidence="1 2">
    <name type="scientific">Streptomyces curacoi</name>
    <dbReference type="NCBI Taxonomy" id="146536"/>
    <lineage>
        <taxon>Bacteria</taxon>
        <taxon>Bacillati</taxon>
        <taxon>Actinomycetota</taxon>
        <taxon>Actinomycetes</taxon>
        <taxon>Kitasatosporales</taxon>
        <taxon>Streptomycetaceae</taxon>
        <taxon>Streptomyces</taxon>
    </lineage>
</organism>
<dbReference type="InterPro" id="IPR011990">
    <property type="entry name" value="TPR-like_helical_dom_sf"/>
</dbReference>
<proteinExistence type="predicted"/>
<accession>A0A124GXC4</accession>
<keyword evidence="2" id="KW-1185">Reference proteome</keyword>
<name>A0A124GXC4_9ACTN</name>
<dbReference type="AlphaFoldDB" id="A0A124GXC4"/>
<dbReference type="EMBL" id="LMWJ01000023">
    <property type="protein sequence ID" value="KUM70790.1"/>
    <property type="molecule type" value="Genomic_DNA"/>
</dbReference>
<sequence length="152" mass="16064">MAEELYEAAGDIRGLAHAINNRASVLGLTGRIDDAVAIHGRALDLLRRTRNFAYPDALLVAADLRGRQGDHAAAEQHLREALAYYQPAQARLGQARAHLLLSAALLGQGRADQALAQARESLALYTQLASENGTKQARAAEADCLAALSAAG</sequence>
<reference evidence="1 2" key="1">
    <citation type="submission" date="2015-10" db="EMBL/GenBank/DDBJ databases">
        <title>Draft genome sequence of Streptomyces curacoi DSM 40107, type strain for the species Streptomyces curacoi.</title>
        <authorList>
            <person name="Ruckert C."/>
            <person name="Winkler A."/>
            <person name="Kalinowski J."/>
            <person name="Kampfer P."/>
            <person name="Glaeser S."/>
        </authorList>
    </citation>
    <scope>NUCLEOTIDE SEQUENCE [LARGE SCALE GENOMIC DNA]</scope>
    <source>
        <strain evidence="1 2">DSM 40107</strain>
    </source>
</reference>
<dbReference type="Pfam" id="PF13424">
    <property type="entry name" value="TPR_12"/>
    <property type="match status" value="1"/>
</dbReference>
<gene>
    <name evidence="1" type="ORF">AQI70_29050</name>
</gene>